<accession>A0ABX5Q067</accession>
<comment type="caution">
    <text evidence="4">The sequence shown here is derived from an EMBL/GenBank/DDBJ whole genome shotgun (WGS) entry which is preliminary data.</text>
</comment>
<keyword evidence="1 2" id="KW-0732">Signal</keyword>
<dbReference type="SUPFAM" id="SSF117281">
    <property type="entry name" value="Kelch motif"/>
    <property type="match status" value="2"/>
</dbReference>
<protein>
    <submittedName>
        <fullName evidence="4">Secreted protein (Por secretion system target)</fullName>
    </submittedName>
</protein>
<keyword evidence="5" id="KW-1185">Reference proteome</keyword>
<evidence type="ECO:0000313" key="5">
    <source>
        <dbReference type="Proteomes" id="UP000248584"/>
    </source>
</evidence>
<dbReference type="InterPro" id="IPR015915">
    <property type="entry name" value="Kelch-typ_b-propeller"/>
</dbReference>
<proteinExistence type="predicted"/>
<reference evidence="4 5" key="1">
    <citation type="submission" date="2018-06" db="EMBL/GenBank/DDBJ databases">
        <title>Genomic Encyclopedia of Archaeal and Bacterial Type Strains, Phase II (KMG-II): from individual species to whole genera.</title>
        <authorList>
            <person name="Goeker M."/>
        </authorList>
    </citation>
    <scope>NUCLEOTIDE SEQUENCE [LARGE SCALE GENOMIC DNA]</scope>
    <source>
        <strain evidence="4 5">DSM 17205</strain>
    </source>
</reference>
<name>A0ABX5Q067_9FLAO</name>
<dbReference type="Gene3D" id="2.120.10.80">
    <property type="entry name" value="Kelch-type beta propeller"/>
    <property type="match status" value="2"/>
</dbReference>
<dbReference type="NCBIfam" id="TIGR04183">
    <property type="entry name" value="Por_Secre_tail"/>
    <property type="match status" value="1"/>
</dbReference>
<evidence type="ECO:0000256" key="1">
    <source>
        <dbReference type="ARBA" id="ARBA00022729"/>
    </source>
</evidence>
<dbReference type="Pfam" id="PF01344">
    <property type="entry name" value="Kelch_1"/>
    <property type="match status" value="1"/>
</dbReference>
<organism evidence="4 5">
    <name type="scientific">Nonlabens dokdonensis</name>
    <dbReference type="NCBI Taxonomy" id="328515"/>
    <lineage>
        <taxon>Bacteria</taxon>
        <taxon>Pseudomonadati</taxon>
        <taxon>Bacteroidota</taxon>
        <taxon>Flavobacteriia</taxon>
        <taxon>Flavobacteriales</taxon>
        <taxon>Flavobacteriaceae</taxon>
        <taxon>Nonlabens</taxon>
    </lineage>
</organism>
<evidence type="ECO:0000259" key="3">
    <source>
        <dbReference type="Pfam" id="PF18962"/>
    </source>
</evidence>
<feature type="domain" description="Secretion system C-terminal sorting" evidence="3">
    <location>
        <begin position="332"/>
        <end position="396"/>
    </location>
</feature>
<gene>
    <name evidence="4" type="ORF">LX97_00256</name>
</gene>
<feature type="signal peptide" evidence="2">
    <location>
        <begin position="1"/>
        <end position="21"/>
    </location>
</feature>
<sequence>MKNIPLYIMIVGLLCVSNAQNSWQPISNFPSVARSWPASFTIGEKAYVGTGGQSFIYNNDLWEYDTVTGIWTQKANVGGPLRGGAAGFSINGKGYMGLGRNSTQLYYDLWEYDPILNTWSFNSFFPGSNVDKSATFVVQNKAYVVAGGTATNIGTESNNLWEFNPSGNTWSQKTSIPSTGRNRAVGFEIFDKGYIACGYGFDSSTSSSQSTNEVWEYDAILDTWTQKANYPGSGRSDCAGFSIGNYGYVGMGRFMYTTEFWRFDPLNDSWTQVDQFIGSGRIAGVSFSTTDKGFVGLGYTVTTQLIEFTDFYQFQDQTLSEQSINATNNISIYPNPFDNELIIETSSFKNAAVYNLSGKLLGLFQSETIDLSHLNLGVYILKVERENLPLIVKKIIKR</sequence>
<dbReference type="Pfam" id="PF18962">
    <property type="entry name" value="Por_Secre_tail"/>
    <property type="match status" value="1"/>
</dbReference>
<dbReference type="Proteomes" id="UP000248584">
    <property type="component" value="Unassembled WGS sequence"/>
</dbReference>
<dbReference type="PANTHER" id="PTHR45632">
    <property type="entry name" value="LD33804P"/>
    <property type="match status" value="1"/>
</dbReference>
<dbReference type="EMBL" id="QKZR01000001">
    <property type="protein sequence ID" value="PZX43256.1"/>
    <property type="molecule type" value="Genomic_DNA"/>
</dbReference>
<dbReference type="InterPro" id="IPR026444">
    <property type="entry name" value="Secre_tail"/>
</dbReference>
<feature type="chain" id="PRO_5046208258" evidence="2">
    <location>
        <begin position="22"/>
        <end position="398"/>
    </location>
</feature>
<evidence type="ECO:0000313" key="4">
    <source>
        <dbReference type="EMBL" id="PZX43256.1"/>
    </source>
</evidence>
<dbReference type="InterPro" id="IPR006652">
    <property type="entry name" value="Kelch_1"/>
</dbReference>
<dbReference type="RefSeq" id="WP_041566855.1">
    <property type="nucleotide sequence ID" value="NZ_QKZR01000001.1"/>
</dbReference>
<evidence type="ECO:0000256" key="2">
    <source>
        <dbReference type="SAM" id="SignalP"/>
    </source>
</evidence>